<evidence type="ECO:0000256" key="3">
    <source>
        <dbReference type="SAM" id="Phobius"/>
    </source>
</evidence>
<gene>
    <name evidence="4" type="ORF">J3U88_08375</name>
</gene>
<keyword evidence="3" id="KW-1133">Transmembrane helix</keyword>
<feature type="compositionally biased region" description="Low complexity" evidence="2">
    <location>
        <begin position="41"/>
        <end position="53"/>
    </location>
</feature>
<comment type="caution">
    <text evidence="4">The sequence shown here is derived from an EMBL/GenBank/DDBJ whole genome shotgun (WGS) entry which is preliminary data.</text>
</comment>
<evidence type="ECO:0000256" key="1">
    <source>
        <dbReference type="ARBA" id="ARBA00022729"/>
    </source>
</evidence>
<evidence type="ECO:0000313" key="4">
    <source>
        <dbReference type="EMBL" id="MBO1318469.1"/>
    </source>
</evidence>
<dbReference type="InterPro" id="IPR008969">
    <property type="entry name" value="CarboxyPept-like_regulatory"/>
</dbReference>
<keyword evidence="5" id="KW-1185">Reference proteome</keyword>
<keyword evidence="4" id="KW-0121">Carboxypeptidase</keyword>
<dbReference type="SUPFAM" id="SSF49464">
    <property type="entry name" value="Carboxypeptidase regulatory domain-like"/>
    <property type="match status" value="2"/>
</dbReference>
<name>A0A8J7Q7U9_9BACT</name>
<keyword evidence="3" id="KW-0812">Transmembrane</keyword>
<dbReference type="Gene3D" id="2.60.40.1120">
    <property type="entry name" value="Carboxypeptidase-like, regulatory domain"/>
    <property type="match status" value="2"/>
</dbReference>
<dbReference type="SUPFAM" id="SSF49478">
    <property type="entry name" value="Cna protein B-type domain"/>
    <property type="match status" value="1"/>
</dbReference>
<keyword evidence="4" id="KW-0645">Protease</keyword>
<protein>
    <submittedName>
        <fullName evidence="4">Carboxypeptidase regulatory-like domain-containing protein</fullName>
    </submittedName>
</protein>
<feature type="transmembrane region" description="Helical" evidence="3">
    <location>
        <begin position="12"/>
        <end position="29"/>
    </location>
</feature>
<dbReference type="GO" id="GO:0030246">
    <property type="term" value="F:carbohydrate binding"/>
    <property type="evidence" value="ECO:0007669"/>
    <property type="project" value="InterPro"/>
</dbReference>
<reference evidence="4" key="1">
    <citation type="submission" date="2021-03" db="EMBL/GenBank/DDBJ databases">
        <authorList>
            <person name="Wang G."/>
        </authorList>
    </citation>
    <scope>NUCLEOTIDE SEQUENCE</scope>
    <source>
        <strain evidence="4">KCTC 12899</strain>
    </source>
</reference>
<evidence type="ECO:0000256" key="2">
    <source>
        <dbReference type="SAM" id="MobiDB-lite"/>
    </source>
</evidence>
<keyword evidence="4" id="KW-0378">Hydrolase</keyword>
<dbReference type="RefSeq" id="WP_207858257.1">
    <property type="nucleotide sequence ID" value="NZ_JAFREP010000006.1"/>
</dbReference>
<dbReference type="PANTHER" id="PTHR23303">
    <property type="entry name" value="CARBOXYPEPTIDASE REGULATORY REGION-CONTAINING"/>
    <property type="match status" value="1"/>
</dbReference>
<accession>A0A8J7Q7U9</accession>
<proteinExistence type="predicted"/>
<evidence type="ECO:0000313" key="5">
    <source>
        <dbReference type="Proteomes" id="UP000664417"/>
    </source>
</evidence>
<organism evidence="4 5">
    <name type="scientific">Acanthopleuribacter pedis</name>
    <dbReference type="NCBI Taxonomy" id="442870"/>
    <lineage>
        <taxon>Bacteria</taxon>
        <taxon>Pseudomonadati</taxon>
        <taxon>Acidobacteriota</taxon>
        <taxon>Holophagae</taxon>
        <taxon>Acanthopleuribacterales</taxon>
        <taxon>Acanthopleuribacteraceae</taxon>
        <taxon>Acanthopleuribacter</taxon>
    </lineage>
</organism>
<dbReference type="InterPro" id="IPR013784">
    <property type="entry name" value="Carb-bd-like_fold"/>
</dbReference>
<dbReference type="Pfam" id="PF13620">
    <property type="entry name" value="CarboxypepD_reg"/>
    <property type="match status" value="1"/>
</dbReference>
<keyword evidence="1" id="KW-0732">Signal</keyword>
<sequence length="1083" mass="118240">MSPSSRGNPNPLFLAAVLVLIGIGAALFWQSGYFSSRESGAAQTAEPPAAPAAKAEEARGQTGKKRHSGLDDPTVAIYGNVVDVDGKNQAGVPVYLLNHNQKDTLAATQSNAEGRFEISAVLRGDYQLVASTDVGSSLDDAGQGYPLFVSQDTQRVGPVTLTLRDRARLSVQVVDHRSSSPIPGATVTAQQQVAVTQTVASDGVAYFNLPPGIVTLSAHAEGYAWEHQQMQLRLDQANQAQLRLVRGANVFGKVYEPNGVGREGITVRLWQSRRKHETKTDRDGMYRVEGMRPGQPFEVALLVGEQLVARPGVFTIPTDQSEAEFNFKLPENHFPLKYAVVSGVVMDESGNPVNDALIEFMLGSGKTYATRSGRGGTFELRFEHNSLSTRIRASAPGYADNIQKNVALLLQEENQKVRIVLGPGNTASGQVVSEADGAGLAGVAIFAQSQDELLGDGNWIEVGKSGINGAFELKGLPLSFRLKAQQGGMRSREMGPFEGDQIDLVLPMSNAFLLEAWVVDNESGEPVTDFEVRVLPNGTQTHRSEWSNQQDHGWEPYQNGLKVRDENGSFTVTNVPHTDRFAVEIMAESYAKAEADQNHFEQELKNDGALVHYTHEFRLKRTRPNIAGKVLNEKNNPLRNAWVGLAQADGQPPAPPFWPKPGPASGRGFRFAKTAGNGGFQFTNVNNNQALAIAVFFDGQVRYHALMSEFATQNWGKLTLKITPAGRIDVEVDRDDYPNARSVQIQQEGATVEHIPVPSGAGLFAHTVENLLEGRYQVRLDLDSSNGGPPSFFKGAMVNHKNTARVVFKDDNKAFLRGEILIDGEPYRNLPVILLSFPQLLPLETTTDGAGRFTLENLKAGAYSLFAPGRMRVQAMDYSAQREYIDIPAEGVERRFNFKSLGSVRGQIAGCPVSQVMINGISEDGRPVNITADLEADGRFFANNLPKGEYAVYGDCPPNSKEQLFPLTDPFAIIGEGETVDLGEVTPVDFAHVFLRLVSGYPEFKSRSLSITATDQNGRTLEKKRAVVGDRPIYLGGFRETTIIVEVDANQNDPMRAETRKRTLTLQPAQTSLLEVNVVPNER</sequence>
<feature type="region of interest" description="Disordered" evidence="2">
    <location>
        <begin position="40"/>
        <end position="71"/>
    </location>
</feature>
<dbReference type="Proteomes" id="UP000664417">
    <property type="component" value="Unassembled WGS sequence"/>
</dbReference>
<dbReference type="EMBL" id="JAFREP010000006">
    <property type="protein sequence ID" value="MBO1318469.1"/>
    <property type="molecule type" value="Genomic_DNA"/>
</dbReference>
<dbReference type="GO" id="GO:0004180">
    <property type="term" value="F:carboxypeptidase activity"/>
    <property type="evidence" value="ECO:0007669"/>
    <property type="project" value="UniProtKB-KW"/>
</dbReference>
<dbReference type="PANTHER" id="PTHR23303:SF14">
    <property type="entry name" value="BOS COMPLEX SUBUNIT NOMO1-RELATED"/>
    <property type="match status" value="1"/>
</dbReference>
<dbReference type="AlphaFoldDB" id="A0A8J7Q7U9"/>
<dbReference type="SUPFAM" id="SSF49452">
    <property type="entry name" value="Starch-binding domain-like"/>
    <property type="match status" value="1"/>
</dbReference>
<dbReference type="InterPro" id="IPR051417">
    <property type="entry name" value="SDr/BOS_complex"/>
</dbReference>
<keyword evidence="3" id="KW-0472">Membrane</keyword>